<evidence type="ECO:0000256" key="6">
    <source>
        <dbReference type="ARBA" id="ARBA00022737"/>
    </source>
</evidence>
<feature type="repeat" description="TPR" evidence="8">
    <location>
        <begin position="43"/>
        <end position="76"/>
    </location>
</feature>
<dbReference type="RefSeq" id="WP_009150925.1">
    <property type="nucleotide sequence ID" value="NZ_CP121471.1"/>
</dbReference>
<dbReference type="PROSITE" id="PS50005">
    <property type="entry name" value="TPR"/>
    <property type="match status" value="4"/>
</dbReference>
<dbReference type="OrthoDB" id="7058953at2"/>
<comment type="pathway">
    <text evidence="1">Protein modification; protein glycosylation.</text>
</comment>
<dbReference type="PANTHER" id="PTHR44835:SF1">
    <property type="entry name" value="PROTEIN O-GLCNAC TRANSFERASE"/>
    <property type="match status" value="1"/>
</dbReference>
<dbReference type="SMART" id="SM00028">
    <property type="entry name" value="TPR"/>
    <property type="match status" value="9"/>
</dbReference>
<keyword evidence="11" id="KW-1185">Reference proteome</keyword>
<evidence type="ECO:0000256" key="3">
    <source>
        <dbReference type="ARBA" id="ARBA00011970"/>
    </source>
</evidence>
<dbReference type="GO" id="GO:0097363">
    <property type="term" value="F:protein O-acetylglucosaminyltransferase activity"/>
    <property type="evidence" value="ECO:0007669"/>
    <property type="project" value="UniProtKB-EC"/>
</dbReference>
<evidence type="ECO:0000256" key="2">
    <source>
        <dbReference type="ARBA" id="ARBA00005386"/>
    </source>
</evidence>
<feature type="domain" description="O-GlcNAc transferase C-terminal" evidence="9">
    <location>
        <begin position="538"/>
        <end position="713"/>
    </location>
</feature>
<dbReference type="eggNOG" id="COG0457">
    <property type="taxonomic scope" value="Bacteria"/>
</dbReference>
<name>H8Z5B5_9GAMM</name>
<keyword evidence="5 10" id="KW-0808">Transferase</keyword>
<comment type="similarity">
    <text evidence="2">Belongs to the glycosyltransferase 41 family. O-GlcNAc transferase subfamily.</text>
</comment>
<dbReference type="AlphaFoldDB" id="H8Z5B5"/>
<keyword evidence="6" id="KW-0677">Repeat</keyword>
<dbReference type="STRING" id="631362.Thi970DRAFT_04163"/>
<dbReference type="InterPro" id="IPR011990">
    <property type="entry name" value="TPR-like_helical_dom_sf"/>
</dbReference>
<reference evidence="10 11" key="2">
    <citation type="submission" date="2011-11" db="EMBL/GenBank/DDBJ databases">
        <authorList>
            <consortium name="US DOE Joint Genome Institute"/>
            <person name="Lucas S."/>
            <person name="Han J."/>
            <person name="Lapidus A."/>
            <person name="Cheng J.-F."/>
            <person name="Goodwin L."/>
            <person name="Pitluck S."/>
            <person name="Peters L."/>
            <person name="Ovchinnikova G."/>
            <person name="Zhang X."/>
            <person name="Detter J.C."/>
            <person name="Han C."/>
            <person name="Tapia R."/>
            <person name="Land M."/>
            <person name="Hauser L."/>
            <person name="Kyrpides N."/>
            <person name="Ivanova N."/>
            <person name="Pagani I."/>
            <person name="Vogl K."/>
            <person name="Liu Z."/>
            <person name="Overmann J."/>
            <person name="Frigaard N.-U."/>
            <person name="Bryant D."/>
            <person name="Woyke T."/>
        </authorList>
    </citation>
    <scope>NUCLEOTIDE SEQUENCE [LARGE SCALE GENOMIC DNA]</scope>
    <source>
        <strain evidence="10 11">970</strain>
    </source>
</reference>
<proteinExistence type="inferred from homology"/>
<evidence type="ECO:0000256" key="4">
    <source>
        <dbReference type="ARBA" id="ARBA00022676"/>
    </source>
</evidence>
<evidence type="ECO:0000256" key="7">
    <source>
        <dbReference type="ARBA" id="ARBA00022803"/>
    </source>
</evidence>
<feature type="repeat" description="TPR" evidence="8">
    <location>
        <begin position="286"/>
        <end position="319"/>
    </location>
</feature>
<dbReference type="PANTHER" id="PTHR44835">
    <property type="entry name" value="UDP-N-ACETYLGLUCOSAMINE--PEPTIDE N-ACETYLGLUCOSAMINYLTRANSFERASE SPINDLY-RELATED"/>
    <property type="match status" value="1"/>
</dbReference>
<dbReference type="EMBL" id="JH603170">
    <property type="protein sequence ID" value="EIC20522.1"/>
    <property type="molecule type" value="Genomic_DNA"/>
</dbReference>
<sequence>MDTEQFELETGHLDTAIQYHQRGEIEGAILLYQQFLRVHPRHADAWYLLSLAAYQAEQYSDAENAISEAISLNPTDASYHAHAGELLKSMGKLEEALANYRTAAGLAQTDADLYLNIGIIFDRLKRFSEAIHAYDRALRYRPNHPETHFNRGRALMQCGRERDAVSAFDAALACREDYAKAYHCRGLCLDALKRPEDALAAFDAALSVQGNLAESHFFRGTTLLQLGRLHEAVDAFETALKLAPDFAEAHFHRGSALQSLGRKSLGPFTKALAAYDAALAVRADYAEALHNRATTLQDLERLDEAIAGYTHAISVNPNYLATHSNRLLALHYRENSARGPILSAARQFGERFGHHSPRNARAKPHPKRRPLCIGYVSGDFRRHPVGHFLEPLLPNHDRKEVRVICFPTSTVYDSVSAELQSHADGWHSLVGLDDETAADCIRAQSIDILLDLSGHTADNRLSMFALKPAPVQASWLGYVGTTGLSAMDYVLADRFVAPEQDKDLFIEQLWRLPHSYMCIRPPEPAVPIRKRNANPRELTFGSFNNTIKLSPATIALWSHILRETPNTRLLLRYASLRHAEIRRQLLERFAAHGISAERLTLEGKASRTEMLETYNRVDIALDPTPYGGGITTAEALWMGVPVITLHGGAWPGRHSASILNTIGCPGLVAKNEEEYVALAISLATAPQRRRQYHETLRSTVEQSPLCDGLTFARDVETAFRGMWDLSAGIAR</sequence>
<dbReference type="HOGENOM" id="CLU_001721_4_0_6"/>
<evidence type="ECO:0000256" key="5">
    <source>
        <dbReference type="ARBA" id="ARBA00022679"/>
    </source>
</evidence>
<dbReference type="Gene3D" id="3.40.50.2000">
    <property type="entry name" value="Glycogen Phosphorylase B"/>
    <property type="match status" value="1"/>
</dbReference>
<evidence type="ECO:0000256" key="8">
    <source>
        <dbReference type="PROSITE-ProRule" id="PRU00339"/>
    </source>
</evidence>
<dbReference type="Pfam" id="PF13844">
    <property type="entry name" value="Glyco_transf_41"/>
    <property type="match status" value="2"/>
</dbReference>
<dbReference type="Proteomes" id="UP000002964">
    <property type="component" value="Unassembled WGS sequence"/>
</dbReference>
<dbReference type="InterPro" id="IPR029489">
    <property type="entry name" value="OGT/SEC/SPY_C"/>
</dbReference>
<evidence type="ECO:0000313" key="10">
    <source>
        <dbReference type="EMBL" id="EIC20522.1"/>
    </source>
</evidence>
<gene>
    <name evidence="10" type="ORF">Thi970DRAFT_04163</name>
</gene>
<dbReference type="Gene3D" id="3.40.50.11380">
    <property type="match status" value="1"/>
</dbReference>
<evidence type="ECO:0000259" key="9">
    <source>
        <dbReference type="Pfam" id="PF13844"/>
    </source>
</evidence>
<feature type="domain" description="O-GlcNAc transferase C-terminal" evidence="9">
    <location>
        <begin position="365"/>
        <end position="517"/>
    </location>
</feature>
<accession>H8Z5B5</accession>
<keyword evidence="4" id="KW-0328">Glycosyltransferase</keyword>
<evidence type="ECO:0000256" key="1">
    <source>
        <dbReference type="ARBA" id="ARBA00004922"/>
    </source>
</evidence>
<feature type="repeat" description="TPR" evidence="8">
    <location>
        <begin position="111"/>
        <end position="144"/>
    </location>
</feature>
<dbReference type="Pfam" id="PF13414">
    <property type="entry name" value="TPR_11"/>
    <property type="match status" value="1"/>
</dbReference>
<feature type="repeat" description="TPR" evidence="8">
    <location>
        <begin position="213"/>
        <end position="246"/>
    </location>
</feature>
<dbReference type="SUPFAM" id="SSF48452">
    <property type="entry name" value="TPR-like"/>
    <property type="match status" value="2"/>
</dbReference>
<reference evidence="11" key="1">
    <citation type="submission" date="2011-06" db="EMBL/GenBank/DDBJ databases">
        <authorList>
            <consortium name="US DOE Joint Genome Institute (JGI-PGF)"/>
            <person name="Lucas S."/>
            <person name="Han J."/>
            <person name="Lapidus A."/>
            <person name="Cheng J.-F."/>
            <person name="Goodwin L."/>
            <person name="Pitluck S."/>
            <person name="Peters L."/>
            <person name="Land M.L."/>
            <person name="Hauser L."/>
            <person name="Vogl K."/>
            <person name="Liu Z."/>
            <person name="Overmann J."/>
            <person name="Frigaard N.-U."/>
            <person name="Bryant D.A."/>
            <person name="Woyke T.J."/>
        </authorList>
    </citation>
    <scope>NUCLEOTIDE SEQUENCE [LARGE SCALE GENOMIC DNA]</scope>
    <source>
        <strain evidence="11">970</strain>
    </source>
</reference>
<dbReference type="eggNOG" id="COG3914">
    <property type="taxonomic scope" value="Bacteria"/>
</dbReference>
<dbReference type="SUPFAM" id="SSF53756">
    <property type="entry name" value="UDP-Glycosyltransferase/glycogen phosphorylase"/>
    <property type="match status" value="1"/>
</dbReference>
<dbReference type="InterPro" id="IPR019734">
    <property type="entry name" value="TPR_rpt"/>
</dbReference>
<dbReference type="PROSITE" id="PS50293">
    <property type="entry name" value="TPR_REGION"/>
    <property type="match status" value="2"/>
</dbReference>
<dbReference type="Gene3D" id="1.25.40.10">
    <property type="entry name" value="Tetratricopeptide repeat domain"/>
    <property type="match status" value="4"/>
</dbReference>
<dbReference type="InterPro" id="IPR051939">
    <property type="entry name" value="Glycosyltr_41/O-GlcNAc_trsf"/>
</dbReference>
<dbReference type="EC" id="2.4.1.255" evidence="3"/>
<keyword evidence="7 8" id="KW-0802">TPR repeat</keyword>
<dbReference type="Pfam" id="PF13432">
    <property type="entry name" value="TPR_16"/>
    <property type="match status" value="2"/>
</dbReference>
<evidence type="ECO:0000313" key="11">
    <source>
        <dbReference type="Proteomes" id="UP000002964"/>
    </source>
</evidence>
<protein>
    <recommendedName>
        <fullName evidence="3">protein O-GlcNAc transferase</fullName>
        <ecNumber evidence="3">2.4.1.255</ecNumber>
    </recommendedName>
</protein>
<dbReference type="Pfam" id="PF13181">
    <property type="entry name" value="TPR_8"/>
    <property type="match status" value="2"/>
</dbReference>
<organism evidence="10 11">
    <name type="scientific">Thiorhodovibrio frisius</name>
    <dbReference type="NCBI Taxonomy" id="631362"/>
    <lineage>
        <taxon>Bacteria</taxon>
        <taxon>Pseudomonadati</taxon>
        <taxon>Pseudomonadota</taxon>
        <taxon>Gammaproteobacteria</taxon>
        <taxon>Chromatiales</taxon>
        <taxon>Chromatiaceae</taxon>
        <taxon>Thiorhodovibrio</taxon>
    </lineage>
</organism>